<dbReference type="OrthoDB" id="6278354at2759"/>
<evidence type="ECO:0000313" key="2">
    <source>
        <dbReference type="EMBL" id="CDS36654.1"/>
    </source>
</evidence>
<dbReference type="EMBL" id="LN902847">
    <property type="protein sequence ID" value="CDS36654.1"/>
    <property type="molecule type" value="Genomic_DNA"/>
</dbReference>
<name>A0A068Y2K9_ECHMU</name>
<feature type="compositionally biased region" description="Polar residues" evidence="1">
    <location>
        <begin position="118"/>
        <end position="152"/>
    </location>
</feature>
<feature type="region of interest" description="Disordered" evidence="1">
    <location>
        <begin position="32"/>
        <end position="78"/>
    </location>
</feature>
<dbReference type="Proteomes" id="UP000017246">
    <property type="component" value="Unassembled WGS sequence"/>
</dbReference>
<feature type="region of interest" description="Disordered" evidence="1">
    <location>
        <begin position="116"/>
        <end position="152"/>
    </location>
</feature>
<organism evidence="2 3">
    <name type="scientific">Echinococcus multilocularis</name>
    <name type="common">Fox tapeworm</name>
    <dbReference type="NCBI Taxonomy" id="6211"/>
    <lineage>
        <taxon>Eukaryota</taxon>
        <taxon>Metazoa</taxon>
        <taxon>Spiralia</taxon>
        <taxon>Lophotrochozoa</taxon>
        <taxon>Platyhelminthes</taxon>
        <taxon>Cestoda</taxon>
        <taxon>Eucestoda</taxon>
        <taxon>Cyclophyllidea</taxon>
        <taxon>Taeniidae</taxon>
        <taxon>Echinococcus</taxon>
    </lineage>
</organism>
<keyword evidence="3" id="KW-1185">Reference proteome</keyword>
<proteinExistence type="predicted"/>
<evidence type="ECO:0008006" key="4">
    <source>
        <dbReference type="Google" id="ProtNLM"/>
    </source>
</evidence>
<sequence>MSSPRKSSRNRCRVNYAKVLDCESDEDDFLIDGPGIPKSLKRKKCPSSDDEYTEAVLPSTSSLKSDHKTASPAFATTTSRAGRCTNKFASNSTDVTPQPLTKKPLLSIPKIAPLSGIESGTKNMRPNLQADPSNNSMASIEPPTQRNSTPSLVCVTSSSALRLGLSRKNIRKTLHPNVRLPR</sequence>
<reference evidence="2" key="1">
    <citation type="journal article" date="2013" name="Nature">
        <title>The genomes of four tapeworm species reveal adaptations to parasitism.</title>
        <authorList>
            <person name="Tsai I.J."/>
            <person name="Zarowiecki M."/>
            <person name="Holroyd N."/>
            <person name="Garciarrubio A."/>
            <person name="Sanchez-Flores A."/>
            <person name="Brooks K.L."/>
            <person name="Tracey A."/>
            <person name="Bobes R.J."/>
            <person name="Fragoso G."/>
            <person name="Sciutto E."/>
            <person name="Aslett M."/>
            <person name="Beasley H."/>
            <person name="Bennett H.M."/>
            <person name="Cai J."/>
            <person name="Camicia F."/>
            <person name="Clark R."/>
            <person name="Cucher M."/>
            <person name="De Silva N."/>
            <person name="Day T.A."/>
            <person name="Deplazes P."/>
            <person name="Estrada K."/>
            <person name="Fernandez C."/>
            <person name="Holland P.W."/>
            <person name="Hou J."/>
            <person name="Hu S."/>
            <person name="Huckvale T."/>
            <person name="Hung S.S."/>
            <person name="Kamenetzky L."/>
            <person name="Keane J.A."/>
            <person name="Kiss F."/>
            <person name="Koziol U."/>
            <person name="Lambert O."/>
            <person name="Liu K."/>
            <person name="Luo X."/>
            <person name="Luo Y."/>
            <person name="Macchiaroli N."/>
            <person name="Nichol S."/>
            <person name="Paps J."/>
            <person name="Parkinson J."/>
            <person name="Pouchkina-Stantcheva N."/>
            <person name="Riddiford N."/>
            <person name="Rosenzvit M."/>
            <person name="Salinas G."/>
            <person name="Wasmuth J.D."/>
            <person name="Zamanian M."/>
            <person name="Zheng Y."/>
            <person name="Cai X."/>
            <person name="Soberon X."/>
            <person name="Olson P.D."/>
            <person name="Laclette J.P."/>
            <person name="Brehm K."/>
            <person name="Berriman M."/>
            <person name="Garciarrubio A."/>
            <person name="Bobes R.J."/>
            <person name="Fragoso G."/>
            <person name="Sanchez-Flores A."/>
            <person name="Estrada K."/>
            <person name="Cevallos M.A."/>
            <person name="Morett E."/>
            <person name="Gonzalez V."/>
            <person name="Portillo T."/>
            <person name="Ochoa-Leyva A."/>
            <person name="Jose M.V."/>
            <person name="Sciutto E."/>
            <person name="Landa A."/>
            <person name="Jimenez L."/>
            <person name="Valdes V."/>
            <person name="Carrero J.C."/>
            <person name="Larralde C."/>
            <person name="Morales-Montor J."/>
            <person name="Limon-Lason J."/>
            <person name="Soberon X."/>
            <person name="Laclette J.P."/>
        </authorList>
    </citation>
    <scope>NUCLEOTIDE SEQUENCE [LARGE SCALE GENOMIC DNA]</scope>
</reference>
<evidence type="ECO:0000256" key="1">
    <source>
        <dbReference type="SAM" id="MobiDB-lite"/>
    </source>
</evidence>
<evidence type="ECO:0000313" key="3">
    <source>
        <dbReference type="Proteomes" id="UP000017246"/>
    </source>
</evidence>
<dbReference type="AlphaFoldDB" id="A0A068Y2K9"/>
<gene>
    <name evidence="2" type="ORF">EmuJ_000379100</name>
</gene>
<reference evidence="2" key="2">
    <citation type="submission" date="2015-11" db="EMBL/GenBank/DDBJ databases">
        <authorList>
            <person name="Zhang Y."/>
            <person name="Guo Z."/>
        </authorList>
    </citation>
    <scope>NUCLEOTIDE SEQUENCE</scope>
</reference>
<protein>
    <recommendedName>
        <fullName evidence="4">RAD51 interacting motif domain-containing protein</fullName>
    </recommendedName>
</protein>
<accession>A0A068Y2K9</accession>
<dbReference type="OMA" id="RAGRCTN"/>